<feature type="compositionally biased region" description="Polar residues" evidence="1">
    <location>
        <begin position="243"/>
        <end position="254"/>
    </location>
</feature>
<dbReference type="OrthoDB" id="6435927at2759"/>
<gene>
    <name evidence="2" type="ORF">AVEN_53791_1</name>
</gene>
<accession>A0A4Y2HY79</accession>
<evidence type="ECO:0000256" key="1">
    <source>
        <dbReference type="SAM" id="MobiDB-lite"/>
    </source>
</evidence>
<comment type="caution">
    <text evidence="2">The sequence shown here is derived from an EMBL/GenBank/DDBJ whole genome shotgun (WGS) entry which is preliminary data.</text>
</comment>
<evidence type="ECO:0000313" key="2">
    <source>
        <dbReference type="EMBL" id="GBM70494.1"/>
    </source>
</evidence>
<keyword evidence="3" id="KW-1185">Reference proteome</keyword>
<proteinExistence type="predicted"/>
<feature type="compositionally biased region" description="Low complexity" evidence="1">
    <location>
        <begin position="255"/>
        <end position="266"/>
    </location>
</feature>
<dbReference type="Proteomes" id="UP000499080">
    <property type="component" value="Unassembled WGS sequence"/>
</dbReference>
<protein>
    <submittedName>
        <fullName evidence="2">Uncharacterized protein</fullName>
    </submittedName>
</protein>
<feature type="region of interest" description="Disordered" evidence="1">
    <location>
        <begin position="211"/>
        <end position="310"/>
    </location>
</feature>
<name>A0A4Y2HY79_ARAVE</name>
<reference evidence="2 3" key="1">
    <citation type="journal article" date="2019" name="Sci. Rep.">
        <title>Orb-weaving spider Araneus ventricosus genome elucidates the spidroin gene catalogue.</title>
        <authorList>
            <person name="Kono N."/>
            <person name="Nakamura H."/>
            <person name="Ohtoshi R."/>
            <person name="Moran D.A.P."/>
            <person name="Shinohara A."/>
            <person name="Yoshida Y."/>
            <person name="Fujiwara M."/>
            <person name="Mori M."/>
            <person name="Tomita M."/>
            <person name="Arakawa K."/>
        </authorList>
    </citation>
    <scope>NUCLEOTIDE SEQUENCE [LARGE SCALE GENOMIC DNA]</scope>
</reference>
<dbReference type="EMBL" id="BGPR01104674">
    <property type="protein sequence ID" value="GBM70494.1"/>
    <property type="molecule type" value="Genomic_DNA"/>
</dbReference>
<sequence>MGPLKQPPFSGQSSVPYFDVFYIIKRVSEKAEHFSNVSPFLVEKAITGSVGTVTSTKLMRSGDLLVEVASRKQAQQILKLNSLSTIPISVQPHVTLNSSKGVITCGRLLKLSNEEIAKELGGQGVKDVRRINIRRDGVSSASVLATPNPTAAGHLLPPVVQWLGHESTDCTAVEKCVNCDGKHTSFSRSCSKWKVEKEVVATKYKQNISFPETRPLRGTSSLGNAHHKNKNKTDKNKTSSAKTVHSTSDASDGNSSDTDSDLTVTSAPEVSSAHKNRARSKSEQSQKLKQAKRGLSQKDLSAKLKKSAHQNSVSLGLANRGIVHKDLPSIFGGVPQVPDLKLHPSDEDEDLQMNCDASEIPPCVPTSTPPTLS</sequence>
<organism evidence="2 3">
    <name type="scientific">Araneus ventricosus</name>
    <name type="common">Orbweaver spider</name>
    <name type="synonym">Epeira ventricosa</name>
    <dbReference type="NCBI Taxonomy" id="182803"/>
    <lineage>
        <taxon>Eukaryota</taxon>
        <taxon>Metazoa</taxon>
        <taxon>Ecdysozoa</taxon>
        <taxon>Arthropoda</taxon>
        <taxon>Chelicerata</taxon>
        <taxon>Arachnida</taxon>
        <taxon>Araneae</taxon>
        <taxon>Araneomorphae</taxon>
        <taxon>Entelegynae</taxon>
        <taxon>Araneoidea</taxon>
        <taxon>Araneidae</taxon>
        <taxon>Araneus</taxon>
    </lineage>
</organism>
<evidence type="ECO:0000313" key="3">
    <source>
        <dbReference type="Proteomes" id="UP000499080"/>
    </source>
</evidence>
<dbReference type="AlphaFoldDB" id="A0A4Y2HY79"/>